<keyword evidence="1" id="KW-0472">Membrane</keyword>
<keyword evidence="3" id="KW-1185">Reference proteome</keyword>
<evidence type="ECO:0000256" key="1">
    <source>
        <dbReference type="SAM" id="Phobius"/>
    </source>
</evidence>
<organism evidence="2 3">
    <name type="scientific">Sporosarcina globispora</name>
    <name type="common">Bacillus globisporus</name>
    <dbReference type="NCBI Taxonomy" id="1459"/>
    <lineage>
        <taxon>Bacteria</taxon>
        <taxon>Bacillati</taxon>
        <taxon>Bacillota</taxon>
        <taxon>Bacilli</taxon>
        <taxon>Bacillales</taxon>
        <taxon>Caryophanaceae</taxon>
        <taxon>Sporosarcina</taxon>
    </lineage>
</organism>
<keyword evidence="1" id="KW-1133">Transmembrane helix</keyword>
<sequence length="159" mass="18278">MKLANIQDRIKEKFFNQQYNESELISFLQENKYTDLEVADLIPPEHEKNIKYMKRFYVKFYDQDRTLFIGLGDTGKIFVFQWVETRMPTYPSASNATVIGCLFGALVVIGLVVWGLFSMISGFGELDSDDDCNDSFIEADYNGDGEKDAEDFRIQTEGC</sequence>
<evidence type="ECO:0000313" key="2">
    <source>
        <dbReference type="EMBL" id="KON86725.1"/>
    </source>
</evidence>
<gene>
    <name evidence="2" type="ORF">AF332_07900</name>
</gene>
<feature type="transmembrane region" description="Helical" evidence="1">
    <location>
        <begin position="96"/>
        <end position="117"/>
    </location>
</feature>
<protein>
    <submittedName>
        <fullName evidence="2">Uncharacterized protein</fullName>
    </submittedName>
</protein>
<comment type="caution">
    <text evidence="2">The sequence shown here is derived from an EMBL/GenBank/DDBJ whole genome shotgun (WGS) entry which is preliminary data.</text>
</comment>
<name>A0A0M0G9Z4_SPOGL</name>
<reference evidence="3" key="1">
    <citation type="submission" date="2015-07" db="EMBL/GenBank/DDBJ databases">
        <title>Fjat-10036 dsm4.</title>
        <authorList>
            <person name="Liu B."/>
            <person name="Wang J."/>
            <person name="Zhu Y."/>
            <person name="Liu G."/>
            <person name="Chen Q."/>
            <person name="Chen Z."/>
            <person name="Lan J."/>
            <person name="Che J."/>
            <person name="Ge C."/>
            <person name="Shi H."/>
            <person name="Pan Z."/>
            <person name="Liu X."/>
        </authorList>
    </citation>
    <scope>NUCLEOTIDE SEQUENCE [LARGE SCALE GENOMIC DNA]</scope>
    <source>
        <strain evidence="3">DSM 4</strain>
    </source>
</reference>
<keyword evidence="1" id="KW-0812">Transmembrane</keyword>
<evidence type="ECO:0000313" key="3">
    <source>
        <dbReference type="Proteomes" id="UP000037109"/>
    </source>
</evidence>
<proteinExistence type="predicted"/>
<dbReference type="EMBL" id="LGUF01000007">
    <property type="protein sequence ID" value="KON86725.1"/>
    <property type="molecule type" value="Genomic_DNA"/>
</dbReference>
<dbReference type="PATRIC" id="fig|1459.3.peg.1670"/>
<accession>A0A0M0G9Z4</accession>
<dbReference type="AlphaFoldDB" id="A0A0M0G9Z4"/>
<dbReference type="Proteomes" id="UP000037109">
    <property type="component" value="Unassembled WGS sequence"/>
</dbReference>